<evidence type="ECO:0000256" key="3">
    <source>
        <dbReference type="ARBA" id="ARBA00022729"/>
    </source>
</evidence>
<dbReference type="EMBL" id="CP013236">
    <property type="protein sequence ID" value="AMP16662.1"/>
    <property type="molecule type" value="Genomic_DNA"/>
</dbReference>
<evidence type="ECO:0000313" key="10">
    <source>
        <dbReference type="Proteomes" id="UP000074914"/>
    </source>
</evidence>
<evidence type="ECO:0000313" key="7">
    <source>
        <dbReference type="EMBL" id="AMP06810.1"/>
    </source>
</evidence>
<dbReference type="SUPFAM" id="SSF53474">
    <property type="entry name" value="alpha/beta-Hydrolases"/>
    <property type="match status" value="1"/>
</dbReference>
<dbReference type="RefSeq" id="WP_167595202.1">
    <property type="nucleotide sequence ID" value="NZ_CP013234.1"/>
</dbReference>
<keyword evidence="4" id="KW-0378">Hydrolase</keyword>
<keyword evidence="5" id="KW-0325">Glycoprotein</keyword>
<dbReference type="KEGG" id="cpra:CPter91_4503"/>
<gene>
    <name evidence="8" type="ORF">CPter291_4436</name>
    <name evidence="7" type="ORF">CPter91_4503</name>
</gene>
<dbReference type="PANTHER" id="PTHR11802">
    <property type="entry name" value="SERINE PROTEASE FAMILY S10 SERINE CARBOXYPEPTIDASE"/>
    <property type="match status" value="1"/>
</dbReference>
<evidence type="ECO:0000256" key="1">
    <source>
        <dbReference type="ARBA" id="ARBA00022645"/>
    </source>
</evidence>
<feature type="chain" id="PRO_5013475050" evidence="6">
    <location>
        <begin position="25"/>
        <end position="560"/>
    </location>
</feature>
<dbReference type="InterPro" id="IPR001563">
    <property type="entry name" value="Peptidase_S10"/>
</dbReference>
<accession>A0A127Q9R2</accession>
<dbReference type="InterPro" id="IPR029058">
    <property type="entry name" value="AB_hydrolase_fold"/>
</dbReference>
<dbReference type="PANTHER" id="PTHR11802:SF3">
    <property type="entry name" value="RETINOID-INDUCIBLE SERINE CARBOXYPEPTIDASE"/>
    <property type="match status" value="1"/>
</dbReference>
<dbReference type="InterPro" id="IPR018202">
    <property type="entry name" value="Ser_caboxypep_ser_AS"/>
</dbReference>
<evidence type="ECO:0000313" key="8">
    <source>
        <dbReference type="EMBL" id="AMP16662.1"/>
    </source>
</evidence>
<evidence type="ECO:0000256" key="4">
    <source>
        <dbReference type="ARBA" id="ARBA00022801"/>
    </source>
</evidence>
<dbReference type="STRING" id="279113.CPter91_4503"/>
<dbReference type="AlphaFoldDB" id="A0A127Q9R2"/>
<keyword evidence="10" id="KW-1185">Reference proteome</keyword>
<protein>
    <submittedName>
        <fullName evidence="7">Serine carboxypeptidase family protein</fullName>
    </submittedName>
</protein>
<evidence type="ECO:0000256" key="6">
    <source>
        <dbReference type="SAM" id="SignalP"/>
    </source>
</evidence>
<dbReference type="PATRIC" id="fig|279113.10.peg.4413"/>
<dbReference type="Proteomes" id="UP000074914">
    <property type="component" value="Chromosome"/>
</dbReference>
<keyword evidence="1 7" id="KW-0121">Carboxypeptidase</keyword>
<evidence type="ECO:0000256" key="5">
    <source>
        <dbReference type="ARBA" id="ARBA00023180"/>
    </source>
</evidence>
<dbReference type="PROSITE" id="PS00131">
    <property type="entry name" value="CARBOXYPEPT_SER_SER"/>
    <property type="match status" value="1"/>
</dbReference>
<dbReference type="GO" id="GO:0006508">
    <property type="term" value="P:proteolysis"/>
    <property type="evidence" value="ECO:0007669"/>
    <property type="project" value="UniProtKB-KW"/>
</dbReference>
<dbReference type="Gene3D" id="3.40.50.1820">
    <property type="entry name" value="alpha/beta hydrolase"/>
    <property type="match status" value="1"/>
</dbReference>
<evidence type="ECO:0000256" key="2">
    <source>
        <dbReference type="ARBA" id="ARBA00022670"/>
    </source>
</evidence>
<evidence type="ECO:0000313" key="9">
    <source>
        <dbReference type="Proteomes" id="UP000074561"/>
    </source>
</evidence>
<proteinExistence type="predicted"/>
<keyword evidence="3 6" id="KW-0732">Signal</keyword>
<organism evidence="7 9">
    <name type="scientific">Collimonas pratensis</name>
    <dbReference type="NCBI Taxonomy" id="279113"/>
    <lineage>
        <taxon>Bacteria</taxon>
        <taxon>Pseudomonadati</taxon>
        <taxon>Pseudomonadota</taxon>
        <taxon>Betaproteobacteria</taxon>
        <taxon>Burkholderiales</taxon>
        <taxon>Oxalobacteraceae</taxon>
        <taxon>Collimonas</taxon>
    </lineage>
</organism>
<keyword evidence="2" id="KW-0645">Protease</keyword>
<dbReference type="GO" id="GO:0004185">
    <property type="term" value="F:serine-type carboxypeptidase activity"/>
    <property type="evidence" value="ECO:0007669"/>
    <property type="project" value="InterPro"/>
</dbReference>
<feature type="signal peptide" evidence="6">
    <location>
        <begin position="1"/>
        <end position="24"/>
    </location>
</feature>
<dbReference type="Proteomes" id="UP000074561">
    <property type="component" value="Chromosome"/>
</dbReference>
<dbReference type="Pfam" id="PF00450">
    <property type="entry name" value="Peptidase_S10"/>
    <property type="match status" value="1"/>
</dbReference>
<dbReference type="PROSITE" id="PS51257">
    <property type="entry name" value="PROKAR_LIPOPROTEIN"/>
    <property type="match status" value="1"/>
</dbReference>
<reference evidence="9 10" key="1">
    <citation type="submission" date="2015-11" db="EMBL/GenBank/DDBJ databases">
        <title>Exploring the genomic traits of fungus-feeding bacterial genus Collimonas.</title>
        <authorList>
            <person name="Song C."/>
            <person name="Schmidt R."/>
            <person name="de Jager V."/>
            <person name="Krzyzanowska D."/>
            <person name="Jongedijk E."/>
            <person name="Cankar K."/>
            <person name="Beekwilder J."/>
            <person name="van Veen A."/>
            <person name="de Boer W."/>
            <person name="van Veen J.A."/>
            <person name="Garbeva P."/>
        </authorList>
    </citation>
    <scope>NUCLEOTIDE SEQUENCE [LARGE SCALE GENOMIC DNA]</scope>
    <source>
        <strain evidence="8 10">Ter291</strain>
        <strain evidence="7 9">Ter91</strain>
    </source>
</reference>
<name>A0A127Q9R2_9BURK</name>
<dbReference type="EMBL" id="CP013234">
    <property type="protein sequence ID" value="AMP06810.1"/>
    <property type="molecule type" value="Genomic_DNA"/>
</dbReference>
<sequence>MRDFQRSSRMVVLNLSMLAVLALAGCGGGGDDAKQGNAGSPNSVAGADQLYTDPVAYATDGTAALPSATENAAVTHHSITLGGQAVSYTATAGHLTASAPAVAGQPQDQEVSFFYVAYTLDGQPLGTRPVTFFYNGGPGSSTIWLHLGSWGPKTLQVDEASLTPAALASQPTSFPLIDNDVTMLNDSDLVFVDATGTGYSEAIAPHKNADFWGVDADAAAFRDFIAEYVKVNNRQTSPKYLYGESYGGIRTPVLAKLIEEAGSPGQGGPALTGIIMNSPILSYKTNCDGSADFLYGGSANCVGFFPSYAAVAYSRNKGSNPNQLLLSDYVNGSRQFATQTYAPADAAFQTWVSANNFANYGTPYAPPDTTLLPALAGWSGIGTTDWANTFDMDPDTFSGAILGMDSSHMDAYNGLVNTPANTSYGGSNYNNLAFANQIKSFLPQFLGYSSQTAYAVEPNAPINQWNWNHGDDKSNSPSSIPDLLEVLTLHPDLKVVVFGGYHDLRTPFHQTELDLAGAGLTATVPVKIFPGGHMIYLTQASRAPMKQAIDGFYSGASTVH</sequence>